<sequence>MDYSHTENTLKILCEAGVVTIIQLRTPSILTLPPLLGQQDGDASVQELALRAHPEEIIVNNIRPGVSNEMNSASTVPA</sequence>
<accession>A0A9W9SSM2</accession>
<evidence type="ECO:0000313" key="2">
    <source>
        <dbReference type="Proteomes" id="UP001147752"/>
    </source>
</evidence>
<comment type="caution">
    <text evidence="1">The sequence shown here is derived from an EMBL/GenBank/DDBJ whole genome shotgun (WGS) entry which is preliminary data.</text>
</comment>
<gene>
    <name evidence="1" type="ORF">N7517_001869</name>
</gene>
<dbReference type="Proteomes" id="UP001147752">
    <property type="component" value="Unassembled WGS sequence"/>
</dbReference>
<reference evidence="1" key="1">
    <citation type="submission" date="2022-12" db="EMBL/GenBank/DDBJ databases">
        <authorList>
            <person name="Petersen C."/>
        </authorList>
    </citation>
    <scope>NUCLEOTIDE SEQUENCE</scope>
    <source>
        <strain evidence="1">IBT 3081</strain>
    </source>
</reference>
<keyword evidence="2" id="KW-1185">Reference proteome</keyword>
<evidence type="ECO:0000313" key="1">
    <source>
        <dbReference type="EMBL" id="KAJ5383958.1"/>
    </source>
</evidence>
<proteinExistence type="predicted"/>
<name>A0A9W9SSM2_9EURO</name>
<dbReference type="RefSeq" id="XP_056583734.1">
    <property type="nucleotide sequence ID" value="XM_056719599.1"/>
</dbReference>
<protein>
    <submittedName>
        <fullName evidence="1">Uncharacterized protein</fullName>
    </submittedName>
</protein>
<organism evidence="1 2">
    <name type="scientific">Penicillium concentricum</name>
    <dbReference type="NCBI Taxonomy" id="293559"/>
    <lineage>
        <taxon>Eukaryota</taxon>
        <taxon>Fungi</taxon>
        <taxon>Dikarya</taxon>
        <taxon>Ascomycota</taxon>
        <taxon>Pezizomycotina</taxon>
        <taxon>Eurotiomycetes</taxon>
        <taxon>Eurotiomycetidae</taxon>
        <taxon>Eurotiales</taxon>
        <taxon>Aspergillaceae</taxon>
        <taxon>Penicillium</taxon>
    </lineage>
</organism>
<dbReference type="EMBL" id="JAPZBT010000001">
    <property type="protein sequence ID" value="KAJ5383958.1"/>
    <property type="molecule type" value="Genomic_DNA"/>
</dbReference>
<reference evidence="1" key="2">
    <citation type="journal article" date="2023" name="IMA Fungus">
        <title>Comparative genomic study of the Penicillium genus elucidates a diverse pangenome and 15 lateral gene transfer events.</title>
        <authorList>
            <person name="Petersen C."/>
            <person name="Sorensen T."/>
            <person name="Nielsen M.R."/>
            <person name="Sondergaard T.E."/>
            <person name="Sorensen J.L."/>
            <person name="Fitzpatrick D.A."/>
            <person name="Frisvad J.C."/>
            <person name="Nielsen K.L."/>
        </authorList>
    </citation>
    <scope>NUCLEOTIDE SEQUENCE</scope>
    <source>
        <strain evidence="1">IBT 3081</strain>
    </source>
</reference>
<dbReference type="AlphaFoldDB" id="A0A9W9SSM2"/>
<dbReference type="GeneID" id="81458782"/>